<dbReference type="EMBL" id="LCQD01000013">
    <property type="protein sequence ID" value="KKW11736.1"/>
    <property type="molecule type" value="Genomic_DNA"/>
</dbReference>
<name>A0A0G1VZ47_9BACT</name>
<evidence type="ECO:0000313" key="1">
    <source>
        <dbReference type="EMBL" id="KKW11736.1"/>
    </source>
</evidence>
<reference evidence="1 2" key="1">
    <citation type="journal article" date="2015" name="Nature">
        <title>rRNA introns, odd ribosomes, and small enigmatic genomes across a large radiation of phyla.</title>
        <authorList>
            <person name="Brown C.T."/>
            <person name="Hug L.A."/>
            <person name="Thomas B.C."/>
            <person name="Sharon I."/>
            <person name="Castelle C.J."/>
            <person name="Singh A."/>
            <person name="Wilkins M.J."/>
            <person name="Williams K.H."/>
            <person name="Banfield J.F."/>
        </authorList>
    </citation>
    <scope>NUCLEOTIDE SEQUENCE [LARGE SCALE GENOMIC DNA]</scope>
</reference>
<gene>
    <name evidence="1" type="ORF">UY48_C0013G0017</name>
</gene>
<comment type="caution">
    <text evidence="1">The sequence shown here is derived from an EMBL/GenBank/DDBJ whole genome shotgun (WGS) entry which is preliminary data.</text>
</comment>
<dbReference type="AlphaFoldDB" id="A0A0G1VZ47"/>
<protein>
    <submittedName>
        <fullName evidence="1">Uncharacterized protein</fullName>
    </submittedName>
</protein>
<dbReference type="Proteomes" id="UP000034588">
    <property type="component" value="Unassembled WGS sequence"/>
</dbReference>
<evidence type="ECO:0000313" key="2">
    <source>
        <dbReference type="Proteomes" id="UP000034588"/>
    </source>
</evidence>
<accession>A0A0G1VZ47</accession>
<proteinExistence type="predicted"/>
<sequence>MSSPIRDSMAKLITKILSYSVRKSNDKLDTKAIKKKYYFKSGKKTKLIVTHEGEEILSRIFFFGDDETVEMVEYMAPELIDCTIMMSAKAVLDIVNGYSDRKTPDGSAWERVPYNGQIAFGFGDIKVLQDTPFLSDLQYFVRHFESEAFLDVRKMLVGKIPSLPNE</sequence>
<organism evidence="1 2">
    <name type="scientific">Candidatus Gottesmanbacteria bacterium GW2011_GWB1_49_7</name>
    <dbReference type="NCBI Taxonomy" id="1618448"/>
    <lineage>
        <taxon>Bacteria</taxon>
        <taxon>Candidatus Gottesmaniibacteriota</taxon>
    </lineage>
</organism>